<organism evidence="2 3">
    <name type="scientific">Chlorella ohadii</name>
    <dbReference type="NCBI Taxonomy" id="2649997"/>
    <lineage>
        <taxon>Eukaryota</taxon>
        <taxon>Viridiplantae</taxon>
        <taxon>Chlorophyta</taxon>
        <taxon>core chlorophytes</taxon>
        <taxon>Trebouxiophyceae</taxon>
        <taxon>Chlorellales</taxon>
        <taxon>Chlorellaceae</taxon>
        <taxon>Chlorella clade</taxon>
        <taxon>Chlorella</taxon>
    </lineage>
</organism>
<feature type="region of interest" description="Disordered" evidence="1">
    <location>
        <begin position="1335"/>
        <end position="1362"/>
    </location>
</feature>
<comment type="caution">
    <text evidence="2">The sequence shown here is derived from an EMBL/GenBank/DDBJ whole genome shotgun (WGS) entry which is preliminary data.</text>
</comment>
<sequence length="1386" mass="153298">MSSLLRGTPLTLQGRLLVEGWKNYASMPEVADLLQDLEETVDAGISPTDIIMLGDSGAGKSYLIQLLNMASHVDPERFDSGQIQMLRRAPMRQLTPGGAGVYVLRQTAQIVPQGTSLQSYLQQEQQEPPVRVKLLVREQTDAGDRHIEEILAQMVRFVERKGGDSYEVGGLDSCIGRVEGSSTQVPERQITAGVVGDILRMKTAATVAACVRSAAQALLKHVDRMAAARSTESFQHARRRLAVLLGFDVLDCQGNVSEQLLSLATITAEQCMERLQPAIRDALQYEAIIVDGASELAPGALSGALRYVNEQCGSAEAQFKLVFGDPEDAAVQLPAEARQTGRLGKMPEEYRQASLKEQQAVCSNSRLMLSLVVEVREKHRPSGIHASITIADQAGTGDASQDSAALAAQVDCAGVPNVLLVLTIDIQRSTGVKTQLDEQAKLVPRLMLNPGQGGICVFVNMLETGFDRLDGPLKKLFNAGVQAAVESVKAGVRVWIEEVASRHGSEEQVKDLMERVTIIAAAPTTFVAYVAGTEEDRVRILKEAREVSKNAELTAAELLEMTNGEELFGKLSQFMLEPERQYILKLYRVVQALADSLGDAEAERVIDDPDLTSSKPLKREQTWAAQASKLRNEQKFSMRQQLYDKVQAQRHNELREVVNKVAAYVAARMRGHKPPAPAFNPSQTVIPPTPADAPNELVLVGGAAAANMGAPVAIPGVLSTDGREQFNQDVGNYFGAKPLAHVQSMLQQRDLHDPVVPIPPCFERLNIVNHLAAARTDVLAGLQAAAGRLADKCQTVAELLFNWEASEVLRGVVKARLTDKETWRLHIGRRMSQEFESKLDELLLSTEAEELNEVAGDPVAKALDCFWEHWQGAAESLHESATKDERAEAFQEATDAGFGAYSRMVQGLLKERMSRFLEIVYAKLAPNNTAEGVERPLEKLIIGRIQLLEEQLKKAEKLLMDKPLNKQDRQKSLCKSMVQEQSQQLIHLYNDLCTSGINYNTLADGWLFRRLAALQLEQSLDEQGGMLAGFNFQRSPGLRLPADSRRPRLLPNDNDQALLAGHKLCWEFKPVGRFTFQDLPSRERLSQLLKHLQQTWGLEMHTATGSWGRVDPWLARHDGLGAALACAATTIPELLAIKAAQEGSPAAEDWRNKVDGFRRMLALCYDLLRDEEQVDLGGGAVTTRGDRFRQRLELVLESARAKDAPRLTVEQYLSQQLNNQGWMGPVDLQILHCMARELRGRGEDLTPTQQRCLKALDCTRAMLWSVDEEVVERKLEGKWAKPKQERMWLVYCLSPDEEDEPVKRQPLHFILVYFSPEHPLLLPLHMVDEETRRQLAKQRGEAGRASKRARVAEAGGREGSPAISDMSAAAQAAQGMLQLMNAHLYD</sequence>
<dbReference type="PROSITE" id="PS00675">
    <property type="entry name" value="SIGMA54_INTERACT_1"/>
    <property type="match status" value="1"/>
</dbReference>
<name>A0AAD5DU53_9CHLO</name>
<reference evidence="2" key="1">
    <citation type="submission" date="2020-11" db="EMBL/GenBank/DDBJ databases">
        <title>Chlorella ohadii genome sequencing and assembly.</title>
        <authorList>
            <person name="Murik O."/>
            <person name="Treves H."/>
            <person name="Kedem I."/>
            <person name="Shotland Y."/>
            <person name="Kaplan A."/>
        </authorList>
    </citation>
    <scope>NUCLEOTIDE SEQUENCE</scope>
    <source>
        <strain evidence="2">1</strain>
    </source>
</reference>
<proteinExistence type="predicted"/>
<keyword evidence="3" id="KW-1185">Reference proteome</keyword>
<protein>
    <submittedName>
        <fullName evidence="2">Uncharacterized protein</fullName>
    </submittedName>
</protein>
<evidence type="ECO:0000313" key="2">
    <source>
        <dbReference type="EMBL" id="KAI7844412.1"/>
    </source>
</evidence>
<dbReference type="Proteomes" id="UP001205105">
    <property type="component" value="Unassembled WGS sequence"/>
</dbReference>
<evidence type="ECO:0000313" key="3">
    <source>
        <dbReference type="Proteomes" id="UP001205105"/>
    </source>
</evidence>
<gene>
    <name evidence="2" type="ORF">COHA_002006</name>
</gene>
<dbReference type="EMBL" id="JADXDR010000031">
    <property type="protein sequence ID" value="KAI7844412.1"/>
    <property type="molecule type" value="Genomic_DNA"/>
</dbReference>
<feature type="compositionally biased region" description="Basic and acidic residues" evidence="1">
    <location>
        <begin position="1335"/>
        <end position="1344"/>
    </location>
</feature>
<accession>A0AAD5DU53</accession>
<dbReference type="InterPro" id="IPR025662">
    <property type="entry name" value="Sigma_54_int_dom_ATP-bd_1"/>
</dbReference>
<evidence type="ECO:0000256" key="1">
    <source>
        <dbReference type="SAM" id="MobiDB-lite"/>
    </source>
</evidence>